<evidence type="ECO:0000313" key="1">
    <source>
        <dbReference type="EMBL" id="EBX7606392.1"/>
    </source>
</evidence>
<accession>A0A5W7HSR6</accession>
<gene>
    <name evidence="1" type="ORF">DS631_23100</name>
</gene>
<reference evidence="1" key="1">
    <citation type="submission" date="2018-07" db="EMBL/GenBank/DDBJ databases">
        <authorList>
            <person name="Ashton P.M."/>
            <person name="Dallman T."/>
            <person name="Nair S."/>
            <person name="De Pinna E."/>
            <person name="Peters T."/>
            <person name="Grant K."/>
        </authorList>
    </citation>
    <scope>NUCLEOTIDE SEQUENCE</scope>
    <source>
        <strain evidence="1">562977</strain>
    </source>
</reference>
<dbReference type="AlphaFoldDB" id="A0A5W7HSR6"/>
<dbReference type="EMBL" id="AAHMEU010000122">
    <property type="protein sequence ID" value="EBX7606392.1"/>
    <property type="molecule type" value="Genomic_DNA"/>
</dbReference>
<comment type="caution">
    <text evidence="1">The sequence shown here is derived from an EMBL/GenBank/DDBJ whole genome shotgun (WGS) entry which is preliminary data.</text>
</comment>
<sequence length="92" mass="10508">MLLLRLLLDSYHLFVLVCELAQFGTHLVDGAVVLVCVSLHLPAHFFRPLFERGQVALGCLQNFFPVTRGQSVPYVIAQAHVFLRCLRFQFCF</sequence>
<protein>
    <submittedName>
        <fullName evidence="1">Uncharacterized protein</fullName>
    </submittedName>
</protein>
<name>A0A5W7HSR6_SALEN</name>
<proteinExistence type="predicted"/>
<organism evidence="1">
    <name type="scientific">Salmonella enteritidis</name>
    <dbReference type="NCBI Taxonomy" id="149539"/>
    <lineage>
        <taxon>Bacteria</taxon>
        <taxon>Pseudomonadati</taxon>
        <taxon>Pseudomonadota</taxon>
        <taxon>Gammaproteobacteria</taxon>
        <taxon>Enterobacterales</taxon>
        <taxon>Enterobacteriaceae</taxon>
        <taxon>Salmonella</taxon>
    </lineage>
</organism>